<dbReference type="KEGG" id="bon:A361_25030"/>
<dbReference type="EMBL" id="CP015506">
    <property type="protein sequence ID" value="AND42275.1"/>
    <property type="molecule type" value="Genomic_DNA"/>
</dbReference>
<name>A0A169FZX6_9BACI</name>
<reference evidence="1 2" key="1">
    <citation type="submission" date="2016-04" db="EMBL/GenBank/DDBJ databases">
        <title>Complete genome sequence of Bacillus oceanisediminis strain 2691.</title>
        <authorList>
            <person name="Jeong H."/>
            <person name="Kim H.J."/>
            <person name="Lee D.-W."/>
        </authorList>
    </citation>
    <scope>NUCLEOTIDE SEQUENCE [LARGE SCALE GENOMIC DNA]</scope>
    <source>
        <strain evidence="1 2">2691</strain>
    </source>
</reference>
<accession>A0A169FZX6</accession>
<organism evidence="1 2">
    <name type="scientific">Cytobacillus oceanisediminis 2691</name>
    <dbReference type="NCBI Taxonomy" id="1196031"/>
    <lineage>
        <taxon>Bacteria</taxon>
        <taxon>Bacillati</taxon>
        <taxon>Bacillota</taxon>
        <taxon>Bacilli</taxon>
        <taxon>Bacillales</taxon>
        <taxon>Bacillaceae</taxon>
        <taxon>Cytobacillus</taxon>
    </lineage>
</organism>
<dbReference type="RefSeq" id="WP_019380758.1">
    <property type="nucleotide sequence ID" value="NZ_CP015506.1"/>
</dbReference>
<evidence type="ECO:0000313" key="2">
    <source>
        <dbReference type="Proteomes" id="UP000077856"/>
    </source>
</evidence>
<dbReference type="STRING" id="1196031.A361_25030"/>
<proteinExistence type="predicted"/>
<evidence type="ECO:0000313" key="1">
    <source>
        <dbReference type="EMBL" id="AND42275.1"/>
    </source>
</evidence>
<gene>
    <name evidence="1" type="ORF">A361_25030</name>
</gene>
<protein>
    <submittedName>
        <fullName evidence="1">Uncharacterized protein</fullName>
    </submittedName>
</protein>
<sequence length="87" mass="10186">MQDKSSIVLFIYLHDMLSSIVQEDEYLLHWEGSFSIEELQKNHQFFRENVQELLQANRNKLNTPEGYGIIDGSHEAADFRNMGISRL</sequence>
<dbReference type="Proteomes" id="UP000077856">
    <property type="component" value="Chromosome"/>
</dbReference>
<dbReference type="AlphaFoldDB" id="A0A169FZX6"/>